<proteinExistence type="predicted"/>
<dbReference type="RefSeq" id="WP_012373001.1">
    <property type="nucleotide sequence ID" value="NC_010571.1"/>
</dbReference>
<protein>
    <submittedName>
        <fullName evidence="3">Uncharacterized protein</fullName>
    </submittedName>
</protein>
<gene>
    <name evidence="3" type="ordered locus">Oter_0172</name>
</gene>
<evidence type="ECO:0000313" key="4">
    <source>
        <dbReference type="Proteomes" id="UP000007013"/>
    </source>
</evidence>
<reference evidence="3 4" key="1">
    <citation type="journal article" date="2011" name="J. Bacteriol.">
        <title>Genome sequence of the verrucomicrobium Opitutus terrae PB90-1, an abundant inhabitant of rice paddy soil ecosystems.</title>
        <authorList>
            <person name="van Passel M.W."/>
            <person name="Kant R."/>
            <person name="Palva A."/>
            <person name="Copeland A."/>
            <person name="Lucas S."/>
            <person name="Lapidus A."/>
            <person name="Glavina del Rio T."/>
            <person name="Pitluck S."/>
            <person name="Goltsman E."/>
            <person name="Clum A."/>
            <person name="Sun H."/>
            <person name="Schmutz J."/>
            <person name="Larimer F.W."/>
            <person name="Land M.L."/>
            <person name="Hauser L."/>
            <person name="Kyrpides N."/>
            <person name="Mikhailova N."/>
            <person name="Richardson P.P."/>
            <person name="Janssen P.H."/>
            <person name="de Vos W.M."/>
            <person name="Smidt H."/>
        </authorList>
    </citation>
    <scope>NUCLEOTIDE SEQUENCE [LARGE SCALE GENOMIC DNA]</scope>
    <source>
        <strain evidence="4">DSM 11246 / JCM 15787 / PB90-1</strain>
    </source>
</reference>
<evidence type="ECO:0000256" key="2">
    <source>
        <dbReference type="SAM" id="SignalP"/>
    </source>
</evidence>
<name>B1ZN94_OPITP</name>
<keyword evidence="2" id="KW-0732">Signal</keyword>
<feature type="chain" id="PRO_5002772536" evidence="2">
    <location>
        <begin position="21"/>
        <end position="1101"/>
    </location>
</feature>
<feature type="signal peptide" evidence="2">
    <location>
        <begin position="1"/>
        <end position="20"/>
    </location>
</feature>
<feature type="coiled-coil region" evidence="1">
    <location>
        <begin position="667"/>
        <end position="694"/>
    </location>
</feature>
<dbReference type="HOGENOM" id="CLU_283114_0_0_0"/>
<evidence type="ECO:0000313" key="3">
    <source>
        <dbReference type="EMBL" id="ACB73463.1"/>
    </source>
</evidence>
<keyword evidence="4" id="KW-1185">Reference proteome</keyword>
<dbReference type="STRING" id="452637.Oter_0172"/>
<accession>B1ZN94</accession>
<sequence>MKTLFAGVCWVGFVCAIGHAADVPVTASPDEAATEAVRELEQMIARGEVGWWKSQADPSIQFVNKYSGLGGDAVAALTLNQAEQLWPAWKTVGNGLERFGIACSVYNCLKSATEGKYDAAVLNALKDFLKYRMSKMGDALATSAAGVGLIDFALNSFGEAALQQISDDYWYAYYQYQVRRHGRLGDYVRLITEGDGTRRGFEAVVASLDSFWEDPETHGIRGFSALKTQDPDHQATFRNRYLKENLLPFLQTWAERERDKAEAAAWVALRRLTEELQNTVVTVDFALLEKGLNAPPAGASVDVAVEFYSPVSEVRVLAKAPIAERNRLQFPLKAALGADRKLPRSLKIRLYRPTDTQPPASYGTNVFELAWSNPAGAWRREAKPGQLSYVAKTALLTSAWSEFPVMLTGEGAERISSVTFRRLPVGSAADLRELARNPGGNSAELKNGQGRMRLEHGLYLVDCQQELYVFTHGPVKISGPESLTIPVQRAVEQSPAKPDPAVFRAAVGQATEAVRQRQGAQREAIGRAAEALQDYWRSTYQAVNGYLATARVLQEQLNAELRQPQLTVEQQRAIRDRYQPRITAAEQARDATERAMRSTLQEETKATDELFQEAQQRYNAIGQELRAADDELGRAMNEIRQKLYPVSSGFEQLASWVTAGRLATASAAALDGELAQMRELLKKLETDLPALLQAGDQLIPRHARYNEVVATVREVETNEGHTIYFNPRDWDGEVGTFTLQIDAIRNSNLLPQARTLLQKGERIVERRRERARQLAALRQELETLAQQLPLPDEALWRDQTARAQARLEPLFTAAAADGEDDTKAFQDAQREMAAFLQEQSAVCGDLLEGSAKVPTAYSRLQEKFEEFQRLQLWREATPDFWSMLEQQAWSKVRARQTVVAPLVAQVEDVRRWLRAGATRAARAQRLAAVRAELDPRHPGRDPAGEAERLNQIEAMLGELPTLLVKNERAAWNVARLQLVRSGQFDVWLRNQPKPYVLFTALNDKPVEIGCYWPATPDNTTPQTQNGLSVTVGLKNVTEDSLYLLQESTDGGKTWRNLNYYGGSWHAYLRWQEAGRRFRALLPGEEQTLDLRAFPHYLAPSA</sequence>
<dbReference type="KEGG" id="ote:Oter_0172"/>
<dbReference type="eggNOG" id="COG1196">
    <property type="taxonomic scope" value="Bacteria"/>
</dbReference>
<feature type="coiled-coil region" evidence="1">
    <location>
        <begin position="582"/>
        <end position="631"/>
    </location>
</feature>
<keyword evidence="1" id="KW-0175">Coiled coil</keyword>
<dbReference type="Proteomes" id="UP000007013">
    <property type="component" value="Chromosome"/>
</dbReference>
<evidence type="ECO:0000256" key="1">
    <source>
        <dbReference type="SAM" id="Coils"/>
    </source>
</evidence>
<organism evidence="3 4">
    <name type="scientific">Opitutus terrae (strain DSM 11246 / JCM 15787 / PB90-1)</name>
    <dbReference type="NCBI Taxonomy" id="452637"/>
    <lineage>
        <taxon>Bacteria</taxon>
        <taxon>Pseudomonadati</taxon>
        <taxon>Verrucomicrobiota</taxon>
        <taxon>Opitutia</taxon>
        <taxon>Opitutales</taxon>
        <taxon>Opitutaceae</taxon>
        <taxon>Opitutus</taxon>
    </lineage>
</organism>
<dbReference type="EMBL" id="CP001032">
    <property type="protein sequence ID" value="ACB73463.1"/>
    <property type="molecule type" value="Genomic_DNA"/>
</dbReference>
<dbReference type="AlphaFoldDB" id="B1ZN94"/>